<dbReference type="EMBL" id="JAOALG010000001">
    <property type="protein sequence ID" value="MEQ5837875.1"/>
    <property type="molecule type" value="Genomic_DNA"/>
</dbReference>
<evidence type="ECO:0000256" key="1">
    <source>
        <dbReference type="ARBA" id="ARBA00009437"/>
    </source>
</evidence>
<dbReference type="PANTHER" id="PTHR30537:SF72">
    <property type="entry name" value="LYSR FAMILY TRANSCRIPTIONAL REGULATOR"/>
    <property type="match status" value="1"/>
</dbReference>
<dbReference type="SUPFAM" id="SSF46785">
    <property type="entry name" value="Winged helix' DNA-binding domain"/>
    <property type="match status" value="1"/>
</dbReference>
<dbReference type="InterPro" id="IPR000847">
    <property type="entry name" value="LysR_HTH_N"/>
</dbReference>
<evidence type="ECO:0000313" key="7">
    <source>
        <dbReference type="Proteomes" id="UP001469089"/>
    </source>
</evidence>
<dbReference type="InterPro" id="IPR036390">
    <property type="entry name" value="WH_DNA-bd_sf"/>
</dbReference>
<reference evidence="6 7" key="1">
    <citation type="journal article" date="2024" name="Chem. Sci.">
        <title>Discovery of a lagriamide polyketide by integrated genome mining, isotopic labeling, and untargeted metabolomics.</title>
        <authorList>
            <person name="Fergusson C.H."/>
            <person name="Saulog J."/>
            <person name="Paulo B.S."/>
            <person name="Wilson D.M."/>
            <person name="Liu D.Y."/>
            <person name="Morehouse N.J."/>
            <person name="Waterworth S."/>
            <person name="Barkei J."/>
            <person name="Gray C.A."/>
            <person name="Kwan J.C."/>
            <person name="Eustaquio A.S."/>
            <person name="Linington R.G."/>
        </authorList>
    </citation>
    <scope>NUCLEOTIDE SEQUENCE [LARGE SCALE GENOMIC DNA]</scope>
    <source>
        <strain evidence="6 7">RL17-338-BIF-B</strain>
    </source>
</reference>
<evidence type="ECO:0000256" key="3">
    <source>
        <dbReference type="ARBA" id="ARBA00023125"/>
    </source>
</evidence>
<keyword evidence="2" id="KW-0805">Transcription regulation</keyword>
<dbReference type="Pfam" id="PF00126">
    <property type="entry name" value="HTH_1"/>
    <property type="match status" value="1"/>
</dbReference>
<dbReference type="PANTHER" id="PTHR30537">
    <property type="entry name" value="HTH-TYPE TRANSCRIPTIONAL REGULATOR"/>
    <property type="match status" value="1"/>
</dbReference>
<dbReference type="Proteomes" id="UP001469089">
    <property type="component" value="Unassembled WGS sequence"/>
</dbReference>
<dbReference type="Pfam" id="PF03466">
    <property type="entry name" value="LysR_substrate"/>
    <property type="match status" value="1"/>
</dbReference>
<keyword evidence="3" id="KW-0238">DNA-binding</keyword>
<dbReference type="Gene3D" id="1.10.10.10">
    <property type="entry name" value="Winged helix-like DNA-binding domain superfamily/Winged helix DNA-binding domain"/>
    <property type="match status" value="1"/>
</dbReference>
<sequence length="299" mass="33455">MDSVALNVFVQAAETRSFVAAGRILGISASGIGKSVTRLEQSLGVRLFHRSTRSVTLTAEGKMFFDRARRILAEFDAAQAELSEASAVPKGRLRIGLPLIGEPFLPVLAEFQQRYPDVELDLDFDNRQVDVIDEGYDAVVRSGDVEDSRLTSRLLGHFRMLVVGTPDYFLRHGKPVHPRDLSKHACIQFRMPNSGKLQVWQLRRDNDELETQLATTMTCNTNEARLCFALKGLGVAYMSDFSVRDALNAGTLVTVLNEYTTSHNTFRLLWPSGRHITPRLRAFIDFVSEQVPLERSLAS</sequence>
<feature type="domain" description="HTH lysR-type" evidence="5">
    <location>
        <begin position="1"/>
        <end position="58"/>
    </location>
</feature>
<comment type="caution">
    <text evidence="6">The sequence shown here is derived from an EMBL/GenBank/DDBJ whole genome shotgun (WGS) entry which is preliminary data.</text>
</comment>
<dbReference type="Gene3D" id="3.40.190.10">
    <property type="entry name" value="Periplasmic binding protein-like II"/>
    <property type="match status" value="2"/>
</dbReference>
<dbReference type="InterPro" id="IPR005119">
    <property type="entry name" value="LysR_subst-bd"/>
</dbReference>
<evidence type="ECO:0000256" key="2">
    <source>
        <dbReference type="ARBA" id="ARBA00023015"/>
    </source>
</evidence>
<name>A0ABV1LEU7_9BURK</name>
<dbReference type="CDD" id="cd08476">
    <property type="entry name" value="PBP2_CrgA_like_7"/>
    <property type="match status" value="1"/>
</dbReference>
<dbReference type="PROSITE" id="PS50931">
    <property type="entry name" value="HTH_LYSR"/>
    <property type="match status" value="1"/>
</dbReference>
<keyword evidence="7" id="KW-1185">Reference proteome</keyword>
<protein>
    <submittedName>
        <fullName evidence="6">LysR family transcriptional regulator</fullName>
    </submittedName>
</protein>
<accession>A0ABV1LEU7</accession>
<keyword evidence="4" id="KW-0804">Transcription</keyword>
<comment type="similarity">
    <text evidence="1">Belongs to the LysR transcriptional regulatory family.</text>
</comment>
<dbReference type="InterPro" id="IPR058163">
    <property type="entry name" value="LysR-type_TF_proteobact-type"/>
</dbReference>
<dbReference type="InterPro" id="IPR036388">
    <property type="entry name" value="WH-like_DNA-bd_sf"/>
</dbReference>
<gene>
    <name evidence="6" type="ORF">N0A02_00255</name>
</gene>
<dbReference type="RefSeq" id="WP_349540795.1">
    <property type="nucleotide sequence ID" value="NZ_JAOALG010000001.1"/>
</dbReference>
<organism evidence="6 7">
    <name type="scientific">Paraburkholderia acidicola</name>
    <dbReference type="NCBI Taxonomy" id="1912599"/>
    <lineage>
        <taxon>Bacteria</taxon>
        <taxon>Pseudomonadati</taxon>
        <taxon>Pseudomonadota</taxon>
        <taxon>Betaproteobacteria</taxon>
        <taxon>Burkholderiales</taxon>
        <taxon>Burkholderiaceae</taxon>
        <taxon>Paraburkholderia</taxon>
    </lineage>
</organism>
<dbReference type="SUPFAM" id="SSF53850">
    <property type="entry name" value="Periplasmic binding protein-like II"/>
    <property type="match status" value="1"/>
</dbReference>
<proteinExistence type="inferred from homology"/>
<evidence type="ECO:0000256" key="4">
    <source>
        <dbReference type="ARBA" id="ARBA00023163"/>
    </source>
</evidence>
<evidence type="ECO:0000259" key="5">
    <source>
        <dbReference type="PROSITE" id="PS50931"/>
    </source>
</evidence>
<evidence type="ECO:0000313" key="6">
    <source>
        <dbReference type="EMBL" id="MEQ5837875.1"/>
    </source>
</evidence>